<name>S8EBM7_FOMSC</name>
<feature type="compositionally biased region" description="Polar residues" evidence="1">
    <location>
        <begin position="10"/>
        <end position="22"/>
    </location>
</feature>
<evidence type="ECO:0000313" key="3">
    <source>
        <dbReference type="Proteomes" id="UP000015241"/>
    </source>
</evidence>
<proteinExistence type="predicted"/>
<dbReference type="Proteomes" id="UP000015241">
    <property type="component" value="Unassembled WGS sequence"/>
</dbReference>
<dbReference type="EMBL" id="KE504136">
    <property type="protein sequence ID" value="EPT02347.1"/>
    <property type="molecule type" value="Genomic_DNA"/>
</dbReference>
<feature type="compositionally biased region" description="Basic residues" evidence="1">
    <location>
        <begin position="349"/>
        <end position="362"/>
    </location>
</feature>
<evidence type="ECO:0000313" key="2">
    <source>
        <dbReference type="EMBL" id="EPT02347.1"/>
    </source>
</evidence>
<accession>S8EBM7</accession>
<feature type="region of interest" description="Disordered" evidence="1">
    <location>
        <begin position="348"/>
        <end position="380"/>
    </location>
</feature>
<dbReference type="InParanoid" id="S8EBM7"/>
<reference evidence="2 3" key="1">
    <citation type="journal article" date="2012" name="Science">
        <title>The Paleozoic origin of enzymatic lignin decomposition reconstructed from 31 fungal genomes.</title>
        <authorList>
            <person name="Floudas D."/>
            <person name="Binder M."/>
            <person name="Riley R."/>
            <person name="Barry K."/>
            <person name="Blanchette R.A."/>
            <person name="Henrissat B."/>
            <person name="Martinez A.T."/>
            <person name="Otillar R."/>
            <person name="Spatafora J.W."/>
            <person name="Yadav J.S."/>
            <person name="Aerts A."/>
            <person name="Benoit I."/>
            <person name="Boyd A."/>
            <person name="Carlson A."/>
            <person name="Copeland A."/>
            <person name="Coutinho P.M."/>
            <person name="de Vries R.P."/>
            <person name="Ferreira P."/>
            <person name="Findley K."/>
            <person name="Foster B."/>
            <person name="Gaskell J."/>
            <person name="Glotzer D."/>
            <person name="Gorecki P."/>
            <person name="Heitman J."/>
            <person name="Hesse C."/>
            <person name="Hori C."/>
            <person name="Igarashi K."/>
            <person name="Jurgens J.A."/>
            <person name="Kallen N."/>
            <person name="Kersten P."/>
            <person name="Kohler A."/>
            <person name="Kuees U."/>
            <person name="Kumar T.K.A."/>
            <person name="Kuo A."/>
            <person name="LaButti K."/>
            <person name="Larrondo L.F."/>
            <person name="Lindquist E."/>
            <person name="Ling A."/>
            <person name="Lombard V."/>
            <person name="Lucas S."/>
            <person name="Lundell T."/>
            <person name="Martin R."/>
            <person name="McLaughlin D.J."/>
            <person name="Morgenstern I."/>
            <person name="Morin E."/>
            <person name="Murat C."/>
            <person name="Nagy L.G."/>
            <person name="Nolan M."/>
            <person name="Ohm R.A."/>
            <person name="Patyshakuliyeva A."/>
            <person name="Rokas A."/>
            <person name="Ruiz-Duenas F.J."/>
            <person name="Sabat G."/>
            <person name="Salamov A."/>
            <person name="Samejima M."/>
            <person name="Schmutz J."/>
            <person name="Slot J.C."/>
            <person name="St John F."/>
            <person name="Stenlid J."/>
            <person name="Sun H."/>
            <person name="Sun S."/>
            <person name="Syed K."/>
            <person name="Tsang A."/>
            <person name="Wiebenga A."/>
            <person name="Young D."/>
            <person name="Pisabarro A."/>
            <person name="Eastwood D.C."/>
            <person name="Martin F."/>
            <person name="Cullen D."/>
            <person name="Grigoriev I.V."/>
            <person name="Hibbett D.S."/>
        </authorList>
    </citation>
    <scope>NUCLEOTIDE SEQUENCE</scope>
    <source>
        <strain evidence="3">FP-58527</strain>
    </source>
</reference>
<evidence type="ECO:0000256" key="1">
    <source>
        <dbReference type="SAM" id="MobiDB-lite"/>
    </source>
</evidence>
<feature type="compositionally biased region" description="Acidic residues" evidence="1">
    <location>
        <begin position="101"/>
        <end position="115"/>
    </location>
</feature>
<dbReference type="AlphaFoldDB" id="S8EBM7"/>
<dbReference type="HOGENOM" id="CLU_727688_0_0_1"/>
<keyword evidence="3" id="KW-1185">Reference proteome</keyword>
<protein>
    <submittedName>
        <fullName evidence="2">Uncharacterized protein</fullName>
    </submittedName>
</protein>
<dbReference type="OrthoDB" id="2802322at2759"/>
<sequence length="380" mass="42399">MNPTPELPITVTNSTSAGVSSQKSRKRKLEDQDYDEIQSRLERLTLRDATKGAAESSLRVQPEAGSMPREIKTPLHRLLRAQDPLPSTSMREGSVSSDVEGSTDDDESGGDDDDASGDHSRDDGLDLSALADLTIRDFEIHQFLQVDPNAMIPETHSLFDESFASVSGGKAWNRLKMAWVDGANPKKIWKYAPDTAIWTPYEDLSRCVLLHPALRCNPLTRQPRPLRGGKLRRIPTLGQSRDLCYSTNGTFYSCGTYRCVGVSVLKLDELRASGDTRIDTLLDGLVRRTMTVPSVRTKINMTSASIASTIWEMYRDGTLRIYCAGVQLVGYNDKVKESFTRCPSSVIKREKKTKKRLGKGKQHNAGPPVSRKEMKRQRRP</sequence>
<organism evidence="2 3">
    <name type="scientific">Fomitopsis schrenkii</name>
    <name type="common">Brown rot fungus</name>
    <dbReference type="NCBI Taxonomy" id="2126942"/>
    <lineage>
        <taxon>Eukaryota</taxon>
        <taxon>Fungi</taxon>
        <taxon>Dikarya</taxon>
        <taxon>Basidiomycota</taxon>
        <taxon>Agaricomycotina</taxon>
        <taxon>Agaricomycetes</taxon>
        <taxon>Polyporales</taxon>
        <taxon>Fomitopsis</taxon>
    </lineage>
</organism>
<feature type="compositionally biased region" description="Basic and acidic residues" evidence="1">
    <location>
        <begin position="37"/>
        <end position="50"/>
    </location>
</feature>
<feature type="region of interest" description="Disordered" evidence="1">
    <location>
        <begin position="1"/>
        <end position="123"/>
    </location>
</feature>
<gene>
    <name evidence="2" type="ORF">FOMPIDRAFT_1022930</name>
</gene>